<proteinExistence type="predicted"/>
<protein>
    <submittedName>
        <fullName evidence="1">Uncharacterized protein</fullName>
    </submittedName>
</protein>
<gene>
    <name evidence="1" type="ORF">EV201_0560</name>
</gene>
<dbReference type="Proteomes" id="UP000293562">
    <property type="component" value="Unassembled WGS sequence"/>
</dbReference>
<dbReference type="OrthoDB" id="1121546at2"/>
<dbReference type="EMBL" id="SHKN01000001">
    <property type="protein sequence ID" value="RZT95932.1"/>
    <property type="molecule type" value="Genomic_DNA"/>
</dbReference>
<keyword evidence="2" id="KW-1185">Reference proteome</keyword>
<name>A0A4Q7VIH1_9BACT</name>
<evidence type="ECO:0000313" key="1">
    <source>
        <dbReference type="EMBL" id="RZT95932.1"/>
    </source>
</evidence>
<reference evidence="1 2" key="1">
    <citation type="submission" date="2019-02" db="EMBL/GenBank/DDBJ databases">
        <title>Genomic Encyclopedia of Type Strains, Phase IV (KMG-IV): sequencing the most valuable type-strain genomes for metagenomic binning, comparative biology and taxonomic classification.</title>
        <authorList>
            <person name="Goeker M."/>
        </authorList>
    </citation>
    <scope>NUCLEOTIDE SEQUENCE [LARGE SCALE GENOMIC DNA]</scope>
    <source>
        <strain evidence="1 2">DSM 28825</strain>
    </source>
</reference>
<accession>A0A4Q7VIH1</accession>
<organism evidence="1 2">
    <name type="scientific">Ancylomarina subtilis</name>
    <dbReference type="NCBI Taxonomy" id="1639035"/>
    <lineage>
        <taxon>Bacteria</taxon>
        <taxon>Pseudomonadati</taxon>
        <taxon>Bacteroidota</taxon>
        <taxon>Bacteroidia</taxon>
        <taxon>Marinilabiliales</taxon>
        <taxon>Marinifilaceae</taxon>
        <taxon>Ancylomarina</taxon>
    </lineage>
</organism>
<dbReference type="AlphaFoldDB" id="A0A4Q7VIH1"/>
<evidence type="ECO:0000313" key="2">
    <source>
        <dbReference type="Proteomes" id="UP000293562"/>
    </source>
</evidence>
<dbReference type="RefSeq" id="WP_130305853.1">
    <property type="nucleotide sequence ID" value="NZ_SHKN01000001.1"/>
</dbReference>
<sequence length="91" mass="10397">MKNVAEYSHIVEKEIEQHKLEARKILDKFEKKFNKGSLVVAHHFNHVSSELIRLVKSELEAAGFKPEFVGNKPNGHIVLRVSLIQSAMMCN</sequence>
<comment type="caution">
    <text evidence="1">The sequence shown here is derived from an EMBL/GenBank/DDBJ whole genome shotgun (WGS) entry which is preliminary data.</text>
</comment>